<reference evidence="1 2" key="1">
    <citation type="submission" date="2015-12" db="EMBL/GenBank/DDBJ databases">
        <title>Genome sequence of Aneurinibacillus soli.</title>
        <authorList>
            <person name="Lee J.S."/>
            <person name="Lee K.C."/>
            <person name="Kim K.K."/>
            <person name="Lee B.W."/>
        </authorList>
    </citation>
    <scope>NUCLEOTIDE SEQUENCE [LARGE SCALE GENOMIC DNA]</scope>
    <source>
        <strain evidence="1 2">CB4</strain>
    </source>
</reference>
<evidence type="ECO:0000313" key="2">
    <source>
        <dbReference type="Proteomes" id="UP000217696"/>
    </source>
</evidence>
<protein>
    <submittedName>
        <fullName evidence="1">Uncharacterized protein</fullName>
    </submittedName>
</protein>
<sequence>MIDIANVVGFINNIAAQTTASVSRVNETISRMQQETEEVECGTKVVMCQLNVQLKQSNQAIEALEKPHRKMHDLAFAIYRASVDGKSKEAREMLRELERCSGEVVQQLRRLASDISNTEIELMGMERL</sequence>
<dbReference type="KEGG" id="asoc:CB4_00198"/>
<dbReference type="Proteomes" id="UP000217696">
    <property type="component" value="Chromosome"/>
</dbReference>
<proteinExistence type="predicted"/>
<name>A0A0U5B5H2_9BACL</name>
<gene>
    <name evidence="1" type="ORF">CB4_00198</name>
</gene>
<dbReference type="EMBL" id="AP017312">
    <property type="protein sequence ID" value="BAU26109.1"/>
    <property type="molecule type" value="Genomic_DNA"/>
</dbReference>
<organism evidence="1 2">
    <name type="scientific">Aneurinibacillus soli</name>
    <dbReference type="NCBI Taxonomy" id="1500254"/>
    <lineage>
        <taxon>Bacteria</taxon>
        <taxon>Bacillati</taxon>
        <taxon>Bacillota</taxon>
        <taxon>Bacilli</taxon>
        <taxon>Bacillales</taxon>
        <taxon>Paenibacillaceae</taxon>
        <taxon>Aneurinibacillus group</taxon>
        <taxon>Aneurinibacillus</taxon>
    </lineage>
</organism>
<evidence type="ECO:0000313" key="1">
    <source>
        <dbReference type="EMBL" id="BAU26109.1"/>
    </source>
</evidence>
<dbReference type="Gene3D" id="1.20.120.30">
    <property type="entry name" value="Aspartate receptor, ligand-binding domain"/>
    <property type="match status" value="1"/>
</dbReference>
<dbReference type="AlphaFoldDB" id="A0A0U5B5H2"/>
<accession>A0A0U5B5H2</accession>
<dbReference type="RefSeq" id="WP_146226661.1">
    <property type="nucleotide sequence ID" value="NZ_AP017312.1"/>
</dbReference>
<dbReference type="SUPFAM" id="SSF58104">
    <property type="entry name" value="Methyl-accepting chemotaxis protein (MCP) signaling domain"/>
    <property type="match status" value="1"/>
</dbReference>
<keyword evidence="2" id="KW-1185">Reference proteome</keyword>